<accession>A0A6C0JPY9</accession>
<reference evidence="2" key="1">
    <citation type="journal article" date="2020" name="Nature">
        <title>Giant virus diversity and host interactions through global metagenomics.</title>
        <authorList>
            <person name="Schulz F."/>
            <person name="Roux S."/>
            <person name="Paez-Espino D."/>
            <person name="Jungbluth S."/>
            <person name="Walsh D.A."/>
            <person name="Denef V.J."/>
            <person name="McMahon K.D."/>
            <person name="Konstantinidis K.T."/>
            <person name="Eloe-Fadrosh E.A."/>
            <person name="Kyrpides N.C."/>
            <person name="Woyke T."/>
        </authorList>
    </citation>
    <scope>NUCLEOTIDE SEQUENCE</scope>
    <source>
        <strain evidence="2">GVMAG-S-1035315-10</strain>
    </source>
</reference>
<evidence type="ECO:0000256" key="1">
    <source>
        <dbReference type="SAM" id="Phobius"/>
    </source>
</evidence>
<dbReference type="AlphaFoldDB" id="A0A6C0JPY9"/>
<keyword evidence="1" id="KW-0472">Membrane</keyword>
<keyword evidence="1" id="KW-0812">Transmembrane</keyword>
<protein>
    <submittedName>
        <fullName evidence="2">Uncharacterized protein</fullName>
    </submittedName>
</protein>
<sequence length="147" mass="17099">MKITSFLSITTDAVILAIAYTLIGIITSFVLYYLFDTFDDKWKKRSPVYQLTDITLEISILASVSFWSSVIIAYLRPILPVSKFFESMIDNYASSTFFLFAIFIFMDELTLKLKHINHVHLEPIFDEIFPKYGSIVDMSLSYKKKYD</sequence>
<feature type="transmembrane region" description="Helical" evidence="1">
    <location>
        <begin position="13"/>
        <end position="35"/>
    </location>
</feature>
<dbReference type="EMBL" id="MN740656">
    <property type="protein sequence ID" value="QHU06487.1"/>
    <property type="molecule type" value="Genomic_DNA"/>
</dbReference>
<feature type="transmembrane region" description="Helical" evidence="1">
    <location>
        <begin position="87"/>
        <end position="106"/>
    </location>
</feature>
<organism evidence="2">
    <name type="scientific">viral metagenome</name>
    <dbReference type="NCBI Taxonomy" id="1070528"/>
    <lineage>
        <taxon>unclassified sequences</taxon>
        <taxon>metagenomes</taxon>
        <taxon>organismal metagenomes</taxon>
    </lineage>
</organism>
<name>A0A6C0JPY9_9ZZZZ</name>
<keyword evidence="1" id="KW-1133">Transmembrane helix</keyword>
<feature type="transmembrane region" description="Helical" evidence="1">
    <location>
        <begin position="56"/>
        <end position="75"/>
    </location>
</feature>
<proteinExistence type="predicted"/>
<evidence type="ECO:0000313" key="2">
    <source>
        <dbReference type="EMBL" id="QHU06487.1"/>
    </source>
</evidence>